<accession>A0A9P7SZQ1</accession>
<evidence type="ECO:0000259" key="3">
    <source>
        <dbReference type="PROSITE" id="PS51186"/>
    </source>
</evidence>
<dbReference type="InterPro" id="IPR000182">
    <property type="entry name" value="GNAT_dom"/>
</dbReference>
<dbReference type="Gene3D" id="3.40.630.30">
    <property type="match status" value="1"/>
</dbReference>
<dbReference type="SUPFAM" id="SSF55729">
    <property type="entry name" value="Acyl-CoA N-acyltransferases (Nat)"/>
    <property type="match status" value="1"/>
</dbReference>
<dbReference type="EMBL" id="SRPW01000906">
    <property type="protein sequence ID" value="KAG6011294.1"/>
    <property type="molecule type" value="Genomic_DNA"/>
</dbReference>
<keyword evidence="2" id="KW-0012">Acyltransferase</keyword>
<evidence type="ECO:0000313" key="5">
    <source>
        <dbReference type="Proteomes" id="UP000748025"/>
    </source>
</evidence>
<dbReference type="GO" id="GO:0016747">
    <property type="term" value="F:acyltransferase activity, transferring groups other than amino-acyl groups"/>
    <property type="evidence" value="ECO:0007669"/>
    <property type="project" value="InterPro"/>
</dbReference>
<organism evidence="4 5">
    <name type="scientific">Claviceps pusilla</name>
    <dbReference type="NCBI Taxonomy" id="123648"/>
    <lineage>
        <taxon>Eukaryota</taxon>
        <taxon>Fungi</taxon>
        <taxon>Dikarya</taxon>
        <taxon>Ascomycota</taxon>
        <taxon>Pezizomycotina</taxon>
        <taxon>Sordariomycetes</taxon>
        <taxon>Hypocreomycetidae</taxon>
        <taxon>Hypocreales</taxon>
        <taxon>Clavicipitaceae</taxon>
        <taxon>Claviceps</taxon>
    </lineage>
</organism>
<dbReference type="InterPro" id="IPR016181">
    <property type="entry name" value="Acyl_CoA_acyltransferase"/>
</dbReference>
<dbReference type="CDD" id="cd04301">
    <property type="entry name" value="NAT_SF"/>
    <property type="match status" value="1"/>
</dbReference>
<proteinExistence type="predicted"/>
<gene>
    <name evidence="4" type="ORF">E4U43_008416</name>
</gene>
<keyword evidence="1" id="KW-0808">Transferase</keyword>
<dbReference type="AlphaFoldDB" id="A0A9P7SZQ1"/>
<protein>
    <recommendedName>
        <fullName evidence="3">N-acetyltransferase domain-containing protein</fullName>
    </recommendedName>
</protein>
<dbReference type="PANTHER" id="PTHR43420">
    <property type="entry name" value="ACETYLTRANSFERASE"/>
    <property type="match status" value="1"/>
</dbReference>
<dbReference type="InterPro" id="IPR050680">
    <property type="entry name" value="YpeA/RimI_acetyltransf"/>
</dbReference>
<evidence type="ECO:0000256" key="2">
    <source>
        <dbReference type="ARBA" id="ARBA00023315"/>
    </source>
</evidence>
<dbReference type="PROSITE" id="PS51186">
    <property type="entry name" value="GNAT"/>
    <property type="match status" value="1"/>
</dbReference>
<keyword evidence="5" id="KW-1185">Reference proteome</keyword>
<reference evidence="4" key="1">
    <citation type="journal article" date="2020" name="bioRxiv">
        <title>Whole genome comparisons of ergot fungi reveals the divergence and evolution of species within the genus Claviceps are the result of varying mechanisms driving genome evolution and host range expansion.</title>
        <authorList>
            <person name="Wyka S.A."/>
            <person name="Mondo S.J."/>
            <person name="Liu M."/>
            <person name="Dettman J."/>
            <person name="Nalam V."/>
            <person name="Broders K.D."/>
        </authorList>
    </citation>
    <scope>NUCLEOTIDE SEQUENCE</scope>
    <source>
        <strain evidence="4">CCC 602</strain>
    </source>
</reference>
<dbReference type="Proteomes" id="UP000748025">
    <property type="component" value="Unassembled WGS sequence"/>
</dbReference>
<evidence type="ECO:0000313" key="4">
    <source>
        <dbReference type="EMBL" id="KAG6011294.1"/>
    </source>
</evidence>
<sequence length="208" mass="22925">MAQASGLEIRIGDASAANDGPSVTSLTRIVNDAYEEVEADIFLAGYRRTDEAQIVKFIQEGCLAIAYLPVDDKTPPHAVKSTNSTNPTSLSRAPCVKPVGCLFVKQISAQLGNFGMLAVESQYRGRGLGRAMIDFAENHCREKGCTAMQMELLVPTSFAHAVKLRMQDWYQRLGYRIVKLGSFDQDYPSLAIRLATPVDYKVFEKALK</sequence>
<dbReference type="PANTHER" id="PTHR43420:SF44">
    <property type="entry name" value="ACETYLTRANSFERASE YPEA"/>
    <property type="match status" value="1"/>
</dbReference>
<name>A0A9P7SZQ1_9HYPO</name>
<evidence type="ECO:0000256" key="1">
    <source>
        <dbReference type="ARBA" id="ARBA00022679"/>
    </source>
</evidence>
<dbReference type="OrthoDB" id="5689at2759"/>
<dbReference type="Pfam" id="PF13508">
    <property type="entry name" value="Acetyltransf_7"/>
    <property type="match status" value="1"/>
</dbReference>
<feature type="domain" description="N-acetyltransferase" evidence="3">
    <location>
        <begin position="41"/>
        <end position="199"/>
    </location>
</feature>
<comment type="caution">
    <text evidence="4">The sequence shown here is derived from an EMBL/GenBank/DDBJ whole genome shotgun (WGS) entry which is preliminary data.</text>
</comment>